<evidence type="ECO:0000256" key="7">
    <source>
        <dbReference type="ARBA" id="ARBA00022729"/>
    </source>
</evidence>
<feature type="binding site" evidence="14">
    <location>
        <position position="249"/>
    </location>
    <ligand>
        <name>substrate</name>
    </ligand>
</feature>
<evidence type="ECO:0000259" key="17">
    <source>
        <dbReference type="SMART" id="SM00936"/>
    </source>
</evidence>
<dbReference type="Proteomes" id="UP000298381">
    <property type="component" value="Unassembled WGS sequence"/>
</dbReference>
<evidence type="ECO:0000256" key="1">
    <source>
        <dbReference type="ARBA" id="ARBA00003217"/>
    </source>
</evidence>
<keyword evidence="8" id="KW-0378">Hydrolase</keyword>
<dbReference type="InterPro" id="IPR018044">
    <property type="entry name" value="Peptidase_S11"/>
</dbReference>
<dbReference type="GO" id="GO:0071555">
    <property type="term" value="P:cell wall organization"/>
    <property type="evidence" value="ECO:0007669"/>
    <property type="project" value="UniProtKB-KW"/>
</dbReference>
<keyword evidence="5 18" id="KW-0121">Carboxypeptidase</keyword>
<evidence type="ECO:0000256" key="3">
    <source>
        <dbReference type="ARBA" id="ARBA00007164"/>
    </source>
</evidence>
<comment type="function">
    <text evidence="1">Removes C-terminal D-alanyl residues from sugar-peptide cell wall precursors.</text>
</comment>
<evidence type="ECO:0000256" key="10">
    <source>
        <dbReference type="ARBA" id="ARBA00022984"/>
    </source>
</evidence>
<comment type="similarity">
    <text evidence="3 15">Belongs to the peptidase S11 family.</text>
</comment>
<organism evidence="18 19">
    <name type="scientific">Soehngenia longivitae</name>
    <dbReference type="NCBI Taxonomy" id="2562294"/>
    <lineage>
        <taxon>Bacteria</taxon>
        <taxon>Bacillati</taxon>
        <taxon>Bacillota</taxon>
        <taxon>Tissierellia</taxon>
        <taxon>Tissierellales</taxon>
        <taxon>Tissierellaceae</taxon>
        <taxon>Soehngenia</taxon>
    </lineage>
</organism>
<dbReference type="OrthoDB" id="9791132at2"/>
<feature type="active site" description="Proton acceptor" evidence="13">
    <location>
        <position position="74"/>
    </location>
</feature>
<name>A0A4Z0D5I3_9FIRM</name>
<comment type="caution">
    <text evidence="18">The sequence shown here is derived from an EMBL/GenBank/DDBJ whole genome shotgun (WGS) entry which is preliminary data.</text>
</comment>
<dbReference type="SUPFAM" id="SSF56601">
    <property type="entry name" value="beta-lactamase/transpeptidase-like"/>
    <property type="match status" value="1"/>
</dbReference>
<comment type="catalytic activity">
    <reaction evidence="12">
        <text>Preferential cleavage: (Ac)2-L-Lys-D-Ala-|-D-Ala. Also transpeptidation of peptidyl-alanyl moieties that are N-acyl substituents of D-alanine.</text>
        <dbReference type="EC" id="3.4.16.4"/>
    </reaction>
</comment>
<dbReference type="InterPro" id="IPR012907">
    <property type="entry name" value="Peptidase_S11_C"/>
</dbReference>
<feature type="transmembrane region" description="Helical" evidence="16">
    <location>
        <begin position="398"/>
        <end position="416"/>
    </location>
</feature>
<evidence type="ECO:0000256" key="13">
    <source>
        <dbReference type="PIRSR" id="PIRSR618044-1"/>
    </source>
</evidence>
<evidence type="ECO:0000256" key="8">
    <source>
        <dbReference type="ARBA" id="ARBA00022801"/>
    </source>
</evidence>
<evidence type="ECO:0000256" key="6">
    <source>
        <dbReference type="ARBA" id="ARBA00022670"/>
    </source>
</evidence>
<sequence>MKKFKLLSSVLVIIIIFSQYSFSSASSLSTIIENNNSNLLHIGAEAAILIDYDTGHILYQKNMHEKLYPASTTKMMTAILALENGNLSDYVTIDEEIIKLTYGSHIALDFGEKLTLEQLLNAMLIASANDCALAIAKHIGGSIDNFVKMMNEKAKELGAIDTNFVNPNGLHDDYHVSSAYDLALIGKYAMQFDKFREIVTKVSYEIPPTNVKNETRYLKLTNKLLYSQEKVEIDGKLIPIKYPYALGVKTGYTSEAKNCLVSYAEKGDQKLLAVVLKANGNEVYQDTIELLNYGFDNFENVVFGYKDQFIDNIPIKDGSVPYVAGIIDNNISFLISKLDVQNVERKTIFNEDITAPITKGQVIGEIQYLLNGELLGKANIISSTDVSINPNKKFPTNILHNWYWFVIIFYFINSLYKKHQRKKKRERRKALLDMSYGSK</sequence>
<feature type="active site" description="Acyl-ester intermediate" evidence="13">
    <location>
        <position position="71"/>
    </location>
</feature>
<keyword evidence="11" id="KW-0961">Cell wall biogenesis/degradation</keyword>
<evidence type="ECO:0000256" key="15">
    <source>
        <dbReference type="RuleBase" id="RU004016"/>
    </source>
</evidence>
<dbReference type="InterPro" id="IPR015956">
    <property type="entry name" value="Peniciliin-bd_prot_C_sf"/>
</dbReference>
<keyword evidence="6" id="KW-0645">Protease</keyword>
<dbReference type="Gene3D" id="3.40.710.10">
    <property type="entry name" value="DD-peptidase/beta-lactamase superfamily"/>
    <property type="match status" value="1"/>
</dbReference>
<evidence type="ECO:0000256" key="9">
    <source>
        <dbReference type="ARBA" id="ARBA00022960"/>
    </source>
</evidence>
<evidence type="ECO:0000256" key="11">
    <source>
        <dbReference type="ARBA" id="ARBA00023316"/>
    </source>
</evidence>
<dbReference type="InterPro" id="IPR012338">
    <property type="entry name" value="Beta-lactam/transpept-like"/>
</dbReference>
<dbReference type="EMBL" id="SRIB01000007">
    <property type="protein sequence ID" value="TFZ40034.1"/>
    <property type="molecule type" value="Genomic_DNA"/>
</dbReference>
<feature type="active site" evidence="13">
    <location>
        <position position="127"/>
    </location>
</feature>
<dbReference type="SUPFAM" id="SSF69189">
    <property type="entry name" value="Penicillin-binding protein associated domain"/>
    <property type="match status" value="1"/>
</dbReference>
<keyword evidence="7" id="KW-0732">Signal</keyword>
<dbReference type="RefSeq" id="WP_135271106.1">
    <property type="nucleotide sequence ID" value="NZ_SRIB01000007.1"/>
</dbReference>
<dbReference type="PANTHER" id="PTHR21581:SF33">
    <property type="entry name" value="D-ALANYL-D-ALANINE CARBOXYPEPTIDASE DACB"/>
    <property type="match status" value="1"/>
</dbReference>
<accession>A0A4Z0D5I3</accession>
<keyword evidence="10" id="KW-0573">Peptidoglycan synthesis</keyword>
<dbReference type="GO" id="GO:0009002">
    <property type="term" value="F:serine-type D-Ala-D-Ala carboxypeptidase activity"/>
    <property type="evidence" value="ECO:0007669"/>
    <property type="project" value="UniProtKB-EC"/>
</dbReference>
<dbReference type="EC" id="3.4.16.4" evidence="4"/>
<evidence type="ECO:0000256" key="16">
    <source>
        <dbReference type="SAM" id="Phobius"/>
    </source>
</evidence>
<evidence type="ECO:0000256" key="2">
    <source>
        <dbReference type="ARBA" id="ARBA00004752"/>
    </source>
</evidence>
<protein>
    <recommendedName>
        <fullName evidence="4">serine-type D-Ala-D-Ala carboxypeptidase</fullName>
        <ecNumber evidence="4">3.4.16.4</ecNumber>
    </recommendedName>
</protein>
<dbReference type="Gene3D" id="2.60.410.10">
    <property type="entry name" value="D-Ala-D-Ala carboxypeptidase, C-terminal domain"/>
    <property type="match status" value="1"/>
</dbReference>
<dbReference type="UniPathway" id="UPA00219"/>
<dbReference type="GO" id="GO:0009252">
    <property type="term" value="P:peptidoglycan biosynthetic process"/>
    <property type="evidence" value="ECO:0007669"/>
    <property type="project" value="UniProtKB-UniPathway"/>
</dbReference>
<dbReference type="InterPro" id="IPR001967">
    <property type="entry name" value="Peptidase_S11_N"/>
</dbReference>
<evidence type="ECO:0000256" key="12">
    <source>
        <dbReference type="ARBA" id="ARBA00034000"/>
    </source>
</evidence>
<evidence type="ECO:0000256" key="14">
    <source>
        <dbReference type="PIRSR" id="PIRSR618044-2"/>
    </source>
</evidence>
<dbReference type="GO" id="GO:0008360">
    <property type="term" value="P:regulation of cell shape"/>
    <property type="evidence" value="ECO:0007669"/>
    <property type="project" value="UniProtKB-KW"/>
</dbReference>
<gene>
    <name evidence="18" type="ORF">E4100_05890</name>
</gene>
<proteinExistence type="inferred from homology"/>
<feature type="domain" description="Peptidase S11 D-Ala-D-Ala carboxypeptidase A C-terminal" evidence="17">
    <location>
        <begin position="298"/>
        <end position="388"/>
    </location>
</feature>
<reference evidence="18 19" key="1">
    <citation type="submission" date="2019-03" db="EMBL/GenBank/DDBJ databases">
        <title>Draft genome sequence data and analysis of a Fermenting Bacterium, Soehngenia longevitae strain 1933PT, isolated from petroleum reservoir in Azerbaijan.</title>
        <authorList>
            <person name="Grouzdev D.S."/>
            <person name="Bidzhieva S.K."/>
            <person name="Sokolova D.S."/>
            <person name="Tourova T.P."/>
            <person name="Poltaraus A.B."/>
            <person name="Nazina T.N."/>
        </authorList>
    </citation>
    <scope>NUCLEOTIDE SEQUENCE [LARGE SCALE GENOMIC DNA]</scope>
    <source>
        <strain evidence="18 19">1933P</strain>
    </source>
</reference>
<dbReference type="PRINTS" id="PR00725">
    <property type="entry name" value="DADACBPTASE1"/>
</dbReference>
<evidence type="ECO:0000256" key="4">
    <source>
        <dbReference type="ARBA" id="ARBA00012448"/>
    </source>
</evidence>
<dbReference type="PANTHER" id="PTHR21581">
    <property type="entry name" value="D-ALANYL-D-ALANINE CARBOXYPEPTIDASE"/>
    <property type="match status" value="1"/>
</dbReference>
<keyword evidence="9" id="KW-0133">Cell shape</keyword>
<comment type="pathway">
    <text evidence="2">Cell wall biogenesis; peptidoglycan biosynthesis.</text>
</comment>
<evidence type="ECO:0000313" key="19">
    <source>
        <dbReference type="Proteomes" id="UP000298381"/>
    </source>
</evidence>
<keyword evidence="16" id="KW-0472">Membrane</keyword>
<dbReference type="SMART" id="SM00936">
    <property type="entry name" value="PBP5_C"/>
    <property type="match status" value="1"/>
</dbReference>
<dbReference type="GO" id="GO:0006508">
    <property type="term" value="P:proteolysis"/>
    <property type="evidence" value="ECO:0007669"/>
    <property type="project" value="UniProtKB-KW"/>
</dbReference>
<dbReference type="InterPro" id="IPR037167">
    <property type="entry name" value="Peptidase_S11_C_sf"/>
</dbReference>
<evidence type="ECO:0000313" key="18">
    <source>
        <dbReference type="EMBL" id="TFZ40034.1"/>
    </source>
</evidence>
<evidence type="ECO:0000256" key="5">
    <source>
        <dbReference type="ARBA" id="ARBA00022645"/>
    </source>
</evidence>
<dbReference type="Pfam" id="PF00768">
    <property type="entry name" value="Peptidase_S11"/>
    <property type="match status" value="1"/>
</dbReference>
<keyword evidence="19" id="KW-1185">Reference proteome</keyword>
<keyword evidence="16" id="KW-1133">Transmembrane helix</keyword>
<dbReference type="AlphaFoldDB" id="A0A4Z0D5I3"/>
<dbReference type="Pfam" id="PF07943">
    <property type="entry name" value="PBP5_C"/>
    <property type="match status" value="1"/>
</dbReference>
<keyword evidence="16" id="KW-0812">Transmembrane</keyword>